<organism evidence="1 2">
    <name type="scientific">Pelomonas candidula</name>
    <dbReference type="NCBI Taxonomy" id="3299025"/>
    <lineage>
        <taxon>Bacteria</taxon>
        <taxon>Pseudomonadati</taxon>
        <taxon>Pseudomonadota</taxon>
        <taxon>Betaproteobacteria</taxon>
        <taxon>Burkholderiales</taxon>
        <taxon>Sphaerotilaceae</taxon>
        <taxon>Roseateles</taxon>
    </lineage>
</organism>
<gene>
    <name evidence="1" type="ORF">ACG04R_23290</name>
</gene>
<protein>
    <submittedName>
        <fullName evidence="1">Uncharacterized protein</fullName>
    </submittedName>
</protein>
<dbReference type="Proteomes" id="UP001606134">
    <property type="component" value="Unassembled WGS sequence"/>
</dbReference>
<evidence type="ECO:0000313" key="2">
    <source>
        <dbReference type="Proteomes" id="UP001606134"/>
    </source>
</evidence>
<keyword evidence="2" id="KW-1185">Reference proteome</keyword>
<name>A0ABW7HI78_9BURK</name>
<proteinExistence type="predicted"/>
<dbReference type="EMBL" id="JBIGIC010000014">
    <property type="protein sequence ID" value="MFG6489620.1"/>
    <property type="molecule type" value="Genomic_DNA"/>
</dbReference>
<dbReference type="RefSeq" id="WP_394416017.1">
    <property type="nucleotide sequence ID" value="NZ_JBIGIC010000014.1"/>
</dbReference>
<evidence type="ECO:0000313" key="1">
    <source>
        <dbReference type="EMBL" id="MFG6489620.1"/>
    </source>
</evidence>
<comment type="caution">
    <text evidence="1">The sequence shown here is derived from an EMBL/GenBank/DDBJ whole genome shotgun (WGS) entry which is preliminary data.</text>
</comment>
<reference evidence="1 2" key="1">
    <citation type="submission" date="2024-08" db="EMBL/GenBank/DDBJ databases">
        <authorList>
            <person name="Lu H."/>
        </authorList>
    </citation>
    <scope>NUCLEOTIDE SEQUENCE [LARGE SCALE GENOMIC DNA]</scope>
    <source>
        <strain evidence="1 2">BYS78W</strain>
    </source>
</reference>
<accession>A0ABW7HI78</accession>
<sequence length="107" mass="11776">MRALLTIPISLSSNRALGSAVGRPDIQAEPALGENFPWKIEDLGGLSPSTKQLLVELKVELLDRNPQVRNVEFSVEVECAIFSSETEARRAIDELEASLGLVYADYF</sequence>